<dbReference type="InterPro" id="IPR007187">
    <property type="entry name" value="Nucleoporin_Nup133/Nup155_C"/>
</dbReference>
<feature type="domain" description="Nucleoporin Nup133/Nup155-like C-terminal" evidence="13">
    <location>
        <begin position="754"/>
        <end position="1424"/>
    </location>
</feature>
<dbReference type="GO" id="GO:0051028">
    <property type="term" value="P:mRNA transport"/>
    <property type="evidence" value="ECO:0007669"/>
    <property type="project" value="UniProtKB-KW"/>
</dbReference>
<feature type="domain" description="Nucleoporin Nup133/Nup155-like N-terminal" evidence="14">
    <location>
        <begin position="161"/>
        <end position="661"/>
    </location>
</feature>
<dbReference type="Gene3D" id="1.25.40.440">
    <property type="entry name" value="Nucleoporin, helical domain, central subdomain"/>
    <property type="match status" value="1"/>
</dbReference>
<evidence type="ECO:0000256" key="10">
    <source>
        <dbReference type="ARBA" id="ARBA00023136"/>
    </source>
</evidence>
<keyword evidence="5" id="KW-0813">Transport</keyword>
<dbReference type="Pfam" id="PF08801">
    <property type="entry name" value="Nucleoporin_N"/>
    <property type="match status" value="1"/>
</dbReference>
<dbReference type="PANTHER" id="PTHR10350">
    <property type="entry name" value="NUCLEAR PORE COMPLEX PROTEIN NUP155"/>
    <property type="match status" value="1"/>
</dbReference>
<proteinExistence type="inferred from homology"/>
<dbReference type="GO" id="GO:0017056">
    <property type="term" value="F:structural constituent of nuclear pore"/>
    <property type="evidence" value="ECO:0007669"/>
    <property type="project" value="InterPro"/>
</dbReference>
<evidence type="ECO:0000256" key="3">
    <source>
        <dbReference type="ARBA" id="ARBA00004620"/>
    </source>
</evidence>
<dbReference type="RefSeq" id="XP_503470.2">
    <property type="nucleotide sequence ID" value="XM_503470.3"/>
</dbReference>
<dbReference type="GO" id="GO:0006405">
    <property type="term" value="P:RNA export from nucleus"/>
    <property type="evidence" value="ECO:0007669"/>
    <property type="project" value="TreeGrafter"/>
</dbReference>
<feature type="region of interest" description="Disordered" evidence="12">
    <location>
        <begin position="1"/>
        <end position="64"/>
    </location>
</feature>
<dbReference type="InterPro" id="IPR042533">
    <property type="entry name" value="Nucleoporin_Nup155_C_1"/>
</dbReference>
<dbReference type="GO" id="GO:0036228">
    <property type="term" value="P:protein localization to nuclear inner membrane"/>
    <property type="evidence" value="ECO:0007669"/>
    <property type="project" value="TreeGrafter"/>
</dbReference>
<dbReference type="InterPro" id="IPR014908">
    <property type="entry name" value="Nucleoporin_Nup133/Nup155_N"/>
</dbReference>
<keyword evidence="11" id="KW-0539">Nucleus</keyword>
<evidence type="ECO:0000256" key="9">
    <source>
        <dbReference type="ARBA" id="ARBA00023132"/>
    </source>
</evidence>
<dbReference type="GO" id="GO:0051292">
    <property type="term" value="P:nuclear pore complex assembly"/>
    <property type="evidence" value="ECO:0007669"/>
    <property type="project" value="UniProtKB-ARBA"/>
</dbReference>
<evidence type="ECO:0000256" key="4">
    <source>
        <dbReference type="ARBA" id="ARBA00007373"/>
    </source>
</evidence>
<dbReference type="OrthoDB" id="338970at2759"/>
<evidence type="ECO:0000256" key="6">
    <source>
        <dbReference type="ARBA" id="ARBA00022816"/>
    </source>
</evidence>
<sequence>MVPNKRSSGSFGGFANNAAGSSTPGTTPPNRSRSSMGNHSTGKVSNSSFGNALRPSAGLHNGHNGLASSSVPGLGNGVVNHVLGAVPISSSSSSWLQTKKPKELGTVSVNEMSAKQPLELGSEFVEAYLNRDDKYPELDRLVMQGQLSEYIFAQSGDLGALTPFTRTEVINMPDELYEQYNHTETSTKMGMFSEIDRIWMTVDNRIYFWSYIDQAYHAFEGLEHTITSVSLVKPKANTFIDLISHVLVLTTPLEVYLVAVGYNKTTDEFELFDTGMHTSIKGLDVDQVIASKDTGRVFFTGPGDGTNVYELIYNNQDRWFRDKCSKVCRTKNSIVASLQPIAIGEVAGEGTGILGKLVSSFLPSHEREVIVQMVIDDSRKLLYTLSSTSTMRVYHMATDDLKLTFTYTFPQVLSHLQMITASTPTSHAPNHGAHGHAHGHGTASHTGTNSRTKPATPLISKQTKIVSIKPVMATESSQIHLVAVTSSGWRLYIRAARSYTFGAGGTAPSASNPPTFMQVIQVRFPPSSSPEAVPPMQSKVLSGTLGTSRLFEPGHFFAVVPAETEEEGDKAMPTSDRVFVAAPDTGRILYQQSSLAAAANPVYIENASFLEVDGFVQSIQLLTPPFRATNHPEGFGNESACQYEKSAHQKVAVLTQTGLHIYERTLPYETFQRLGGDVKTFFDLYGRTETCATALSLASMNISSPEERELARKVYIEVGGRAHLVDDDTNYGITAASVTPTGTTSSPPQVVKLSGRFEGLATYLSRAIRPLWQQNVFALVPRVVNGEAKEQFVLKLSREHIEDAQVRLIEISEFLTKNKTFIEGLAGADRVVLGGNRAEETALLAEHTALNALVKLVNNMKEATALLQLLQDETASAPNGIESIMVYLTPAAREQMAKLKFFELVTRKAGIDLAKELVTCLVNKAIADGGSVESVASILEDRCNSYCSASDVLTYKAIEALKRAKDVGVRDPELRQQLLAESVRLFEKTAGSLSIDSLSESIDLYCEQGYYTGAIQVALSVAQEMDRANVAAAYILDDMPEGDVRQETYEKRVKVYSMVFGVLERVVEDSPVNSPVPNEAYDIALASTDEVFQYCFYDWFIETGNSARLLDLDTPYILPYLVNNAKKSVNMADLLWCYYQMRGSVISAAEVLFDIATSTKFVLPLAQRIECLSRARGYVNCPAPITSRQQLAQLTTRIQELLEVSSIQDDILTNVKKDPRFHDARRQETMAKLDGPIMGVSELFNLYADPLQYLESCLALFQVSDYRQNDEILNCWNKLIVQTDQKGEEDHDGDRAQSYEYVANMVQRLGKQFMVSEFVFPYDQLIPILELYRVQHQPDSPVGWVVDTFLGASLGYETVYTCLSDMIERREYPFSEEHAMRLLALDVIYLLEKWLAESRGIAQIQNVVSADMLDTLEQYTSQGDVAGLRRRLRI</sequence>
<dbReference type="InterPro" id="IPR004870">
    <property type="entry name" value="Nucleoporin_Nup155"/>
</dbReference>
<evidence type="ECO:0000256" key="2">
    <source>
        <dbReference type="ARBA" id="ARBA00004567"/>
    </source>
</evidence>
<protein>
    <submittedName>
        <fullName evidence="15">Uncharacterized protein</fullName>
    </submittedName>
</protein>
<organism evidence="15 16">
    <name type="scientific">Yarrowia lipolytica</name>
    <name type="common">Candida lipolytica</name>
    <dbReference type="NCBI Taxonomy" id="4952"/>
    <lineage>
        <taxon>Eukaryota</taxon>
        <taxon>Fungi</taxon>
        <taxon>Dikarya</taxon>
        <taxon>Ascomycota</taxon>
        <taxon>Saccharomycotina</taxon>
        <taxon>Dipodascomycetes</taxon>
        <taxon>Dipodascales</taxon>
        <taxon>Dipodascales incertae sedis</taxon>
        <taxon>Yarrowia</taxon>
    </lineage>
</organism>
<dbReference type="Gene3D" id="1.20.120.1880">
    <property type="entry name" value="Nucleoporin, helical C-terminal domain"/>
    <property type="match status" value="1"/>
</dbReference>
<feature type="compositionally biased region" description="Low complexity" evidence="12">
    <location>
        <begin position="7"/>
        <end position="22"/>
    </location>
</feature>
<evidence type="ECO:0000259" key="14">
    <source>
        <dbReference type="Pfam" id="PF08801"/>
    </source>
</evidence>
<feature type="compositionally biased region" description="Polar residues" evidence="12">
    <location>
        <begin position="23"/>
        <end position="50"/>
    </location>
</feature>
<keyword evidence="7" id="KW-0653">Protein transport</keyword>
<evidence type="ECO:0000313" key="16">
    <source>
        <dbReference type="Proteomes" id="UP000182444"/>
    </source>
</evidence>
<evidence type="ECO:0000256" key="1">
    <source>
        <dbReference type="ARBA" id="ARBA00004335"/>
    </source>
</evidence>
<keyword evidence="9" id="KW-0906">Nuclear pore complex</keyword>
<dbReference type="KEGG" id="yli:2912116"/>
<dbReference type="GeneID" id="2912116"/>
<gene>
    <name evidence="15" type="ORF">YALI1_E03320g</name>
</gene>
<name>A0A1D8NGW3_YARLL</name>
<dbReference type="InterPro" id="IPR042537">
    <property type="entry name" value="Nucleoporin_Nup155_C_2"/>
</dbReference>
<dbReference type="Gene3D" id="1.20.58.1780">
    <property type="match status" value="1"/>
</dbReference>
<dbReference type="Gene3D" id="1.25.40.450">
    <property type="entry name" value="Nucleoporin, helical domain, N-terminal subdomain"/>
    <property type="match status" value="1"/>
</dbReference>
<dbReference type="GO" id="GO:0006606">
    <property type="term" value="P:protein import into nucleus"/>
    <property type="evidence" value="ECO:0007669"/>
    <property type="project" value="TreeGrafter"/>
</dbReference>
<evidence type="ECO:0000256" key="8">
    <source>
        <dbReference type="ARBA" id="ARBA00023010"/>
    </source>
</evidence>
<keyword evidence="8" id="KW-0811">Translocation</keyword>
<evidence type="ECO:0000256" key="5">
    <source>
        <dbReference type="ARBA" id="ARBA00022448"/>
    </source>
</evidence>
<dbReference type="Pfam" id="PF03177">
    <property type="entry name" value="Nucleoporin_C"/>
    <property type="match status" value="1"/>
</dbReference>
<evidence type="ECO:0000256" key="12">
    <source>
        <dbReference type="SAM" id="MobiDB-lite"/>
    </source>
</evidence>
<dbReference type="VEuPathDB" id="FungiDB:YALI0_E02706g"/>
<evidence type="ECO:0000256" key="11">
    <source>
        <dbReference type="ARBA" id="ARBA00023242"/>
    </source>
</evidence>
<reference evidence="15 16" key="1">
    <citation type="journal article" date="2016" name="PLoS ONE">
        <title>Sequence Assembly of Yarrowia lipolytica Strain W29/CLIB89 Shows Transposable Element Diversity.</title>
        <authorList>
            <person name="Magnan C."/>
            <person name="Yu J."/>
            <person name="Chang I."/>
            <person name="Jahn E."/>
            <person name="Kanomata Y."/>
            <person name="Wu J."/>
            <person name="Zeller M."/>
            <person name="Oakes M."/>
            <person name="Baldi P."/>
            <person name="Sandmeyer S."/>
        </authorList>
    </citation>
    <scope>NUCLEOTIDE SEQUENCE [LARGE SCALE GENOMIC DNA]</scope>
    <source>
        <strain evidence="16">CLIB89(W29)</strain>
    </source>
</reference>
<dbReference type="FunFam" id="1.25.40.450:FF:000002">
    <property type="entry name" value="Putative non-repetitive nucleoporin"/>
    <property type="match status" value="1"/>
</dbReference>
<comment type="subcellular location">
    <subcellularLocation>
        <location evidence="1">Nucleus membrane</location>
        <topology evidence="1">Peripheral membrane protein</topology>
        <orientation evidence="1">Cytoplasmic side</orientation>
    </subcellularLocation>
    <subcellularLocation>
        <location evidence="3">Nucleus membrane</location>
        <topology evidence="3">Peripheral membrane protein</topology>
        <orientation evidence="3">Nucleoplasmic side</orientation>
    </subcellularLocation>
    <subcellularLocation>
        <location evidence="2">Nucleus</location>
        <location evidence="2">Nuclear pore complex</location>
    </subcellularLocation>
</comment>
<dbReference type="GO" id="GO:0044611">
    <property type="term" value="C:nuclear pore inner ring"/>
    <property type="evidence" value="ECO:0007669"/>
    <property type="project" value="TreeGrafter"/>
</dbReference>
<keyword evidence="6" id="KW-0509">mRNA transport</keyword>
<keyword evidence="10" id="KW-0472">Membrane</keyword>
<dbReference type="InterPro" id="IPR042538">
    <property type="entry name" value="Nucleoporin_Nup155_C_3"/>
</dbReference>
<dbReference type="EMBL" id="CP017557">
    <property type="protein sequence ID" value="AOW04864.1"/>
    <property type="molecule type" value="Genomic_DNA"/>
</dbReference>
<evidence type="ECO:0000256" key="7">
    <source>
        <dbReference type="ARBA" id="ARBA00022927"/>
    </source>
</evidence>
<dbReference type="Proteomes" id="UP000182444">
    <property type="component" value="Chromosome 1E"/>
</dbReference>
<dbReference type="eggNOG" id="KOG1900">
    <property type="taxonomic scope" value="Eukaryota"/>
</dbReference>
<evidence type="ECO:0000259" key="13">
    <source>
        <dbReference type="Pfam" id="PF03177"/>
    </source>
</evidence>
<dbReference type="PANTHER" id="PTHR10350:SF6">
    <property type="entry name" value="NUCLEAR PORE COMPLEX PROTEIN NUP155"/>
    <property type="match status" value="1"/>
</dbReference>
<feature type="region of interest" description="Disordered" evidence="12">
    <location>
        <begin position="424"/>
        <end position="455"/>
    </location>
</feature>
<dbReference type="GO" id="GO:0000972">
    <property type="term" value="P:transcription-dependent tethering of RNA polymerase II gene DNA at nuclear periphery"/>
    <property type="evidence" value="ECO:0007669"/>
    <property type="project" value="TreeGrafter"/>
</dbReference>
<evidence type="ECO:0000313" key="15">
    <source>
        <dbReference type="EMBL" id="AOW04864.1"/>
    </source>
</evidence>
<comment type="similarity">
    <text evidence="4">Belongs to the non-repetitive/WGA-negative nucleoporin family.</text>
</comment>
<dbReference type="FunFam" id="1.20.120.1880:FF:000004">
    <property type="entry name" value="Non-repetitive nucleoporin, putative"/>
    <property type="match status" value="1"/>
</dbReference>
<dbReference type="VEuPathDB" id="FungiDB:YALI1_E03320g"/>
<accession>A0A1D8NGW3</accession>
<dbReference type="GO" id="GO:0031965">
    <property type="term" value="C:nuclear membrane"/>
    <property type="evidence" value="ECO:0007669"/>
    <property type="project" value="UniProtKB-SubCell"/>
</dbReference>
<dbReference type="FunFam" id="1.25.40.440:FF:000001">
    <property type="entry name" value="Nuclear pore complex subunit"/>
    <property type="match status" value="1"/>
</dbReference>